<gene>
    <name evidence="1" type="ORF">ANCDUO_22265</name>
</gene>
<dbReference type="Proteomes" id="UP000054047">
    <property type="component" value="Unassembled WGS sequence"/>
</dbReference>
<keyword evidence="2" id="KW-1185">Reference proteome</keyword>
<feature type="non-terminal residue" evidence="1">
    <location>
        <position position="45"/>
    </location>
</feature>
<dbReference type="EMBL" id="KN767324">
    <property type="protein sequence ID" value="KIH47671.1"/>
    <property type="molecule type" value="Genomic_DNA"/>
</dbReference>
<accession>A0A0C2FRU9</accession>
<proteinExistence type="predicted"/>
<sequence length="45" mass="5155">MYSEQKNPPYIMQLDCETDGGSKLMQLGKFGFHFVDNNGTCDHEK</sequence>
<evidence type="ECO:0000313" key="2">
    <source>
        <dbReference type="Proteomes" id="UP000054047"/>
    </source>
</evidence>
<reference evidence="1 2" key="1">
    <citation type="submission" date="2013-12" db="EMBL/GenBank/DDBJ databases">
        <title>Draft genome of the parsitic nematode Ancylostoma duodenale.</title>
        <authorList>
            <person name="Mitreva M."/>
        </authorList>
    </citation>
    <scope>NUCLEOTIDE SEQUENCE [LARGE SCALE GENOMIC DNA]</scope>
    <source>
        <strain evidence="1 2">Zhejiang</strain>
    </source>
</reference>
<protein>
    <submittedName>
        <fullName evidence="1">Uncharacterized protein</fullName>
    </submittedName>
</protein>
<evidence type="ECO:0000313" key="1">
    <source>
        <dbReference type="EMBL" id="KIH47671.1"/>
    </source>
</evidence>
<name>A0A0C2FRU9_9BILA</name>
<dbReference type="OrthoDB" id="5836963at2759"/>
<organism evidence="1 2">
    <name type="scientific">Ancylostoma duodenale</name>
    <dbReference type="NCBI Taxonomy" id="51022"/>
    <lineage>
        <taxon>Eukaryota</taxon>
        <taxon>Metazoa</taxon>
        <taxon>Ecdysozoa</taxon>
        <taxon>Nematoda</taxon>
        <taxon>Chromadorea</taxon>
        <taxon>Rhabditida</taxon>
        <taxon>Rhabditina</taxon>
        <taxon>Rhabditomorpha</taxon>
        <taxon>Strongyloidea</taxon>
        <taxon>Ancylostomatidae</taxon>
        <taxon>Ancylostomatinae</taxon>
        <taxon>Ancylostoma</taxon>
    </lineage>
</organism>
<dbReference type="AlphaFoldDB" id="A0A0C2FRU9"/>